<dbReference type="Pfam" id="PF11213">
    <property type="entry name" value="DUF3006"/>
    <property type="match status" value="1"/>
</dbReference>
<keyword evidence="2" id="KW-1185">Reference proteome</keyword>
<organism evidence="1 2">
    <name type="scientific">Robertmurraya kyonggiensis</name>
    <dbReference type="NCBI Taxonomy" id="1037680"/>
    <lineage>
        <taxon>Bacteria</taxon>
        <taxon>Bacillati</taxon>
        <taxon>Bacillota</taxon>
        <taxon>Bacilli</taxon>
        <taxon>Bacillales</taxon>
        <taxon>Bacillaceae</taxon>
        <taxon>Robertmurraya</taxon>
    </lineage>
</organism>
<evidence type="ECO:0000313" key="1">
    <source>
        <dbReference type="EMBL" id="TKC19445.1"/>
    </source>
</evidence>
<dbReference type="RefSeq" id="WP_136830353.1">
    <property type="nucleotide sequence ID" value="NZ_SWBM01000001.1"/>
</dbReference>
<reference evidence="1 2" key="1">
    <citation type="journal article" date="2011" name="J. Microbiol.">
        <title>Bacillus kyonggiensis sp. nov., isolated from soil of a lettuce field.</title>
        <authorList>
            <person name="Dong K."/>
            <person name="Lee S."/>
        </authorList>
    </citation>
    <scope>NUCLEOTIDE SEQUENCE [LARGE SCALE GENOMIC DNA]</scope>
    <source>
        <strain evidence="1 2">NB22</strain>
    </source>
</reference>
<dbReference type="AlphaFoldDB" id="A0A4U1DA47"/>
<sequence length="86" mass="9766">MKAYFDRIEDDVAVLLIEETKKQFTKPIEQLPAGAVPGAWFEATVIHNEIVEIKLDPSTTYSKKQTTEDLLAKLRGKNKGSKFNRD</sequence>
<gene>
    <name evidence="1" type="ORF">FA727_07865</name>
</gene>
<proteinExistence type="predicted"/>
<name>A0A4U1DA47_9BACI</name>
<dbReference type="InterPro" id="IPR021377">
    <property type="entry name" value="DUF3006"/>
</dbReference>
<accession>A0A4U1DA47</accession>
<dbReference type="Proteomes" id="UP000307756">
    <property type="component" value="Unassembled WGS sequence"/>
</dbReference>
<dbReference type="OrthoDB" id="2366034at2"/>
<protein>
    <submittedName>
        <fullName evidence="1">DUF3006 domain-containing protein</fullName>
    </submittedName>
</protein>
<dbReference type="EMBL" id="SWBM01000001">
    <property type="protein sequence ID" value="TKC19445.1"/>
    <property type="molecule type" value="Genomic_DNA"/>
</dbReference>
<evidence type="ECO:0000313" key="2">
    <source>
        <dbReference type="Proteomes" id="UP000307756"/>
    </source>
</evidence>
<comment type="caution">
    <text evidence="1">The sequence shown here is derived from an EMBL/GenBank/DDBJ whole genome shotgun (WGS) entry which is preliminary data.</text>
</comment>